<organism evidence="2 3">
    <name type="scientific">Apatococcus fuscideae</name>
    <dbReference type="NCBI Taxonomy" id="2026836"/>
    <lineage>
        <taxon>Eukaryota</taxon>
        <taxon>Viridiplantae</taxon>
        <taxon>Chlorophyta</taxon>
        <taxon>core chlorophytes</taxon>
        <taxon>Trebouxiophyceae</taxon>
        <taxon>Chlorellales</taxon>
        <taxon>Chlorellaceae</taxon>
        <taxon>Apatococcus</taxon>
    </lineage>
</organism>
<protein>
    <submittedName>
        <fullName evidence="2">Uncharacterized protein</fullName>
    </submittedName>
</protein>
<dbReference type="AlphaFoldDB" id="A0AAW1T240"/>
<reference evidence="2 3" key="1">
    <citation type="journal article" date="2024" name="Nat. Commun.">
        <title>Phylogenomics reveals the evolutionary origins of lichenization in chlorophyte algae.</title>
        <authorList>
            <person name="Puginier C."/>
            <person name="Libourel C."/>
            <person name="Otte J."/>
            <person name="Skaloud P."/>
            <person name="Haon M."/>
            <person name="Grisel S."/>
            <person name="Petersen M."/>
            <person name="Berrin J.G."/>
            <person name="Delaux P.M."/>
            <person name="Dal Grande F."/>
            <person name="Keller J."/>
        </authorList>
    </citation>
    <scope>NUCLEOTIDE SEQUENCE [LARGE SCALE GENOMIC DNA]</scope>
    <source>
        <strain evidence="2 3">SAG 2523</strain>
    </source>
</reference>
<dbReference type="EMBL" id="JALJOV010000549">
    <property type="protein sequence ID" value="KAK9862831.1"/>
    <property type="molecule type" value="Genomic_DNA"/>
</dbReference>
<accession>A0AAW1T240</accession>
<feature type="compositionally biased region" description="Basic residues" evidence="1">
    <location>
        <begin position="50"/>
        <end position="59"/>
    </location>
</feature>
<dbReference type="Proteomes" id="UP001485043">
    <property type="component" value="Unassembled WGS sequence"/>
</dbReference>
<proteinExistence type="predicted"/>
<evidence type="ECO:0000256" key="1">
    <source>
        <dbReference type="SAM" id="MobiDB-lite"/>
    </source>
</evidence>
<name>A0AAW1T240_9CHLO</name>
<evidence type="ECO:0000313" key="2">
    <source>
        <dbReference type="EMBL" id="KAK9862831.1"/>
    </source>
</evidence>
<comment type="caution">
    <text evidence="2">The sequence shown here is derived from an EMBL/GenBank/DDBJ whole genome shotgun (WGS) entry which is preliminary data.</text>
</comment>
<feature type="region of interest" description="Disordered" evidence="1">
    <location>
        <begin position="44"/>
        <end position="83"/>
    </location>
</feature>
<gene>
    <name evidence="2" type="ORF">WJX84_001247</name>
</gene>
<feature type="compositionally biased region" description="Polar residues" evidence="1">
    <location>
        <begin position="72"/>
        <end position="83"/>
    </location>
</feature>
<sequence length="218" mass="23416">MCVTSPVSDLKGAELSLVSLGPGSSQLAVADSYGSVGALRQSCQEARRRDQQKHHHKQIWTKDPHGGPYKKASNSQGYDPLMQTSDGRNKLMPLGYEKTELGPTTNFVGNHMTQGAIDLVQADLMPLEAVRGLHDDAQQAMDRGDYPAAAEMLNPMLHWPSTDCAASAVAAQLPLLISLARCQAHMGHPHMVVATCSKGHAMVALQHFPVLQAGDVCN</sequence>
<keyword evidence="3" id="KW-1185">Reference proteome</keyword>
<evidence type="ECO:0000313" key="3">
    <source>
        <dbReference type="Proteomes" id="UP001485043"/>
    </source>
</evidence>